<dbReference type="PIRSF" id="PIRSF013171">
    <property type="entry name" value="Pur_nuclsid_perm"/>
    <property type="match status" value="1"/>
</dbReference>
<dbReference type="OrthoDB" id="109937at2"/>
<organism evidence="2 3">
    <name type="scientific">Terriglobus roseus</name>
    <dbReference type="NCBI Taxonomy" id="392734"/>
    <lineage>
        <taxon>Bacteria</taxon>
        <taxon>Pseudomonadati</taxon>
        <taxon>Acidobacteriota</taxon>
        <taxon>Terriglobia</taxon>
        <taxon>Terriglobales</taxon>
        <taxon>Acidobacteriaceae</taxon>
        <taxon>Terriglobus</taxon>
    </lineage>
</organism>
<dbReference type="Gene3D" id="3.40.50.1580">
    <property type="entry name" value="Nucleoside phosphorylase domain"/>
    <property type="match status" value="1"/>
</dbReference>
<dbReference type="EMBL" id="FNSD01000001">
    <property type="protein sequence ID" value="SEB72721.1"/>
    <property type="molecule type" value="Genomic_DNA"/>
</dbReference>
<sequence>MRPTALLLLAAALVYPFASSSAQTPAKIPVKVVVLAMFEVGNDTGDFPGEFQHWAEGEHLTRRYAMPAAYHDAMMNDDGVLGIVTGIGTARAAATVMALGTDPRFDLTHAYWLVAGIGGIDPQMGSLGSAVWSDWIVDGDIAHEIDPREAPKDWKTGYVPLRKSTPYELPRTDENGIAFHLNTGLVDWAYTLTHDVKLPDTAEIRDRRQEYAGDNAKRPPFVLRGDNLSAGTFWHGKLLNQWARDWVRYQTGGAGTYAICGMEDTGTMQSLTWLDRAGKVDAKRVLILRTASNYDQQRQGISAADSLAETKITKYSAFLPALDSAFRVGDVVVRSLVTNWAVDRDRMPSATAESTPGAAKNPTQP</sequence>
<gene>
    <name evidence="2" type="ORF">SAMN05443244_1674</name>
</gene>
<dbReference type="InterPro" id="IPR009486">
    <property type="entry name" value="Pur_nuclsid_perm"/>
</dbReference>
<evidence type="ECO:0000256" key="1">
    <source>
        <dbReference type="SAM" id="SignalP"/>
    </source>
</evidence>
<reference evidence="2 3" key="1">
    <citation type="submission" date="2016-10" db="EMBL/GenBank/DDBJ databases">
        <authorList>
            <person name="de Groot N.N."/>
        </authorList>
    </citation>
    <scope>NUCLEOTIDE SEQUENCE [LARGE SCALE GENOMIC DNA]</scope>
    <source>
        <strain evidence="2 3">AB35.6</strain>
    </source>
</reference>
<dbReference type="PANTHER" id="PTHR38643">
    <property type="entry name" value="PURINE NUCLEOSIDE PERMEASE C285.05-RELATED"/>
    <property type="match status" value="1"/>
</dbReference>
<dbReference type="Pfam" id="PF06516">
    <property type="entry name" value="NUP"/>
    <property type="match status" value="1"/>
</dbReference>
<feature type="signal peptide" evidence="1">
    <location>
        <begin position="1"/>
        <end position="22"/>
    </location>
</feature>
<evidence type="ECO:0000313" key="2">
    <source>
        <dbReference type="EMBL" id="SEB72721.1"/>
    </source>
</evidence>
<dbReference type="PANTHER" id="PTHR38643:SF1">
    <property type="entry name" value="PURINE NUCLEOSIDE PERMEASE C285.05-RELATED"/>
    <property type="match status" value="1"/>
</dbReference>
<proteinExistence type="predicted"/>
<dbReference type="InterPro" id="IPR035994">
    <property type="entry name" value="Nucleoside_phosphorylase_sf"/>
</dbReference>
<name>A0A1H4LQ12_9BACT</name>
<dbReference type="Proteomes" id="UP000182409">
    <property type="component" value="Unassembled WGS sequence"/>
</dbReference>
<evidence type="ECO:0000313" key="3">
    <source>
        <dbReference type="Proteomes" id="UP000182409"/>
    </source>
</evidence>
<dbReference type="GO" id="GO:0009116">
    <property type="term" value="P:nucleoside metabolic process"/>
    <property type="evidence" value="ECO:0007669"/>
    <property type="project" value="InterPro"/>
</dbReference>
<dbReference type="GO" id="GO:0003824">
    <property type="term" value="F:catalytic activity"/>
    <property type="evidence" value="ECO:0007669"/>
    <property type="project" value="InterPro"/>
</dbReference>
<accession>A0A1H4LQ12</accession>
<protein>
    <submittedName>
        <fullName evidence="2">Purine nucleoside permease</fullName>
    </submittedName>
</protein>
<dbReference type="AlphaFoldDB" id="A0A1H4LQ12"/>
<dbReference type="GO" id="GO:0055085">
    <property type="term" value="P:transmembrane transport"/>
    <property type="evidence" value="ECO:0007669"/>
    <property type="project" value="InterPro"/>
</dbReference>
<dbReference type="RefSeq" id="WP_074653290.1">
    <property type="nucleotide sequence ID" value="NZ_FNSD01000001.1"/>
</dbReference>
<keyword evidence="1" id="KW-0732">Signal</keyword>
<feature type="chain" id="PRO_5010296465" evidence="1">
    <location>
        <begin position="23"/>
        <end position="365"/>
    </location>
</feature>